<protein>
    <submittedName>
        <fullName evidence="2">Uncharacterized protein</fullName>
    </submittedName>
</protein>
<feature type="region of interest" description="Disordered" evidence="1">
    <location>
        <begin position="64"/>
        <end position="93"/>
    </location>
</feature>
<sequence length="93" mass="10220">MPLFTFLLGLVENQPARPIPNFAESPSHPQHRLKQLNPPLLNPAQPNAPFCGTLCGSTPNPPAATWDLVPTPNTKSKTNTILRRQTSRPSPQF</sequence>
<accession>A0A7U2HTX3</accession>
<dbReference type="EMBL" id="CP069024">
    <property type="protein sequence ID" value="QRC91710.1"/>
    <property type="molecule type" value="Genomic_DNA"/>
</dbReference>
<proteinExistence type="predicted"/>
<reference evidence="3" key="1">
    <citation type="journal article" date="2021" name="BMC Genomics">
        <title>Chromosome-level genome assembly and manually-curated proteome of model necrotroph Parastagonospora nodorum Sn15 reveals a genome-wide trove of candidate effector homologs, and redundancy of virulence-related functions within an accessory chromosome.</title>
        <authorList>
            <person name="Bertazzoni S."/>
            <person name="Jones D.A.B."/>
            <person name="Phan H.T."/>
            <person name="Tan K.-C."/>
            <person name="Hane J.K."/>
        </authorList>
    </citation>
    <scope>NUCLEOTIDE SEQUENCE [LARGE SCALE GENOMIC DNA]</scope>
    <source>
        <strain evidence="3">SN15 / ATCC MYA-4574 / FGSC 10173)</strain>
    </source>
</reference>
<organism evidence="2 3">
    <name type="scientific">Phaeosphaeria nodorum (strain SN15 / ATCC MYA-4574 / FGSC 10173)</name>
    <name type="common">Glume blotch fungus</name>
    <name type="synonym">Parastagonospora nodorum</name>
    <dbReference type="NCBI Taxonomy" id="321614"/>
    <lineage>
        <taxon>Eukaryota</taxon>
        <taxon>Fungi</taxon>
        <taxon>Dikarya</taxon>
        <taxon>Ascomycota</taxon>
        <taxon>Pezizomycotina</taxon>
        <taxon>Dothideomycetes</taxon>
        <taxon>Pleosporomycetidae</taxon>
        <taxon>Pleosporales</taxon>
        <taxon>Pleosporineae</taxon>
        <taxon>Phaeosphaeriaceae</taxon>
        <taxon>Parastagonospora</taxon>
    </lineage>
</organism>
<evidence type="ECO:0000313" key="3">
    <source>
        <dbReference type="Proteomes" id="UP000663193"/>
    </source>
</evidence>
<dbReference type="VEuPathDB" id="FungiDB:JI435_401570"/>
<dbReference type="Proteomes" id="UP000663193">
    <property type="component" value="Chromosome 2"/>
</dbReference>
<evidence type="ECO:0000256" key="1">
    <source>
        <dbReference type="SAM" id="MobiDB-lite"/>
    </source>
</evidence>
<gene>
    <name evidence="2" type="ORF">JI435_401570</name>
</gene>
<name>A0A7U2HTX3_PHANO</name>
<feature type="compositionally biased region" description="Polar residues" evidence="1">
    <location>
        <begin position="71"/>
        <end position="93"/>
    </location>
</feature>
<keyword evidence="3" id="KW-1185">Reference proteome</keyword>
<dbReference type="AlphaFoldDB" id="A0A7U2HTX3"/>
<evidence type="ECO:0000313" key="2">
    <source>
        <dbReference type="EMBL" id="QRC91710.1"/>
    </source>
</evidence>